<sequence length="36" mass="4239">MTTTIQTCQVVNRKNRKKKKCKEILGTMLHSKSYIQ</sequence>
<dbReference type="EMBL" id="AGNK02001390">
    <property type="status" value="NOT_ANNOTATED_CDS"/>
    <property type="molecule type" value="Genomic_DNA"/>
</dbReference>
<keyword evidence="2" id="KW-1185">Reference proteome</keyword>
<evidence type="ECO:0000313" key="1">
    <source>
        <dbReference type="EnsemblPlants" id="KQL12708"/>
    </source>
</evidence>
<reference evidence="2" key="1">
    <citation type="journal article" date="2012" name="Nat. Biotechnol.">
        <title>Reference genome sequence of the model plant Setaria.</title>
        <authorList>
            <person name="Bennetzen J.L."/>
            <person name="Schmutz J."/>
            <person name="Wang H."/>
            <person name="Percifield R."/>
            <person name="Hawkins J."/>
            <person name="Pontaroli A.C."/>
            <person name="Estep M."/>
            <person name="Feng L."/>
            <person name="Vaughn J.N."/>
            <person name="Grimwood J."/>
            <person name="Jenkins J."/>
            <person name="Barry K."/>
            <person name="Lindquist E."/>
            <person name="Hellsten U."/>
            <person name="Deshpande S."/>
            <person name="Wang X."/>
            <person name="Wu X."/>
            <person name="Mitros T."/>
            <person name="Triplett J."/>
            <person name="Yang X."/>
            <person name="Ye C.Y."/>
            <person name="Mauro-Herrera M."/>
            <person name="Wang L."/>
            <person name="Li P."/>
            <person name="Sharma M."/>
            <person name="Sharma R."/>
            <person name="Ronald P.C."/>
            <person name="Panaud O."/>
            <person name="Kellogg E.A."/>
            <person name="Brutnell T.P."/>
            <person name="Doust A.N."/>
            <person name="Tuskan G.A."/>
            <person name="Rokhsar D."/>
            <person name="Devos K.M."/>
        </authorList>
    </citation>
    <scope>NUCLEOTIDE SEQUENCE [LARGE SCALE GENOMIC DNA]</scope>
    <source>
        <strain evidence="2">cv. Yugu1</strain>
    </source>
</reference>
<dbReference type="Gramene" id="KQL12708">
    <property type="protein sequence ID" value="KQL12708"/>
    <property type="gene ID" value="SETIT_025559mg"/>
</dbReference>
<dbReference type="HOGENOM" id="CLU_3360566_0_0_1"/>
<dbReference type="Proteomes" id="UP000004995">
    <property type="component" value="Unassembled WGS sequence"/>
</dbReference>
<organism evidence="1 2">
    <name type="scientific">Setaria italica</name>
    <name type="common">Foxtail millet</name>
    <name type="synonym">Panicum italicum</name>
    <dbReference type="NCBI Taxonomy" id="4555"/>
    <lineage>
        <taxon>Eukaryota</taxon>
        <taxon>Viridiplantae</taxon>
        <taxon>Streptophyta</taxon>
        <taxon>Embryophyta</taxon>
        <taxon>Tracheophyta</taxon>
        <taxon>Spermatophyta</taxon>
        <taxon>Magnoliopsida</taxon>
        <taxon>Liliopsida</taxon>
        <taxon>Poales</taxon>
        <taxon>Poaceae</taxon>
        <taxon>PACMAD clade</taxon>
        <taxon>Panicoideae</taxon>
        <taxon>Panicodae</taxon>
        <taxon>Paniceae</taxon>
        <taxon>Cenchrinae</taxon>
        <taxon>Setaria</taxon>
    </lineage>
</organism>
<dbReference type="AlphaFoldDB" id="K3ZG57"/>
<dbReference type="EnsemblPlants" id="KQL12708">
    <property type="protein sequence ID" value="KQL12708"/>
    <property type="gene ID" value="SETIT_025559mg"/>
</dbReference>
<evidence type="ECO:0000313" key="2">
    <source>
        <dbReference type="Proteomes" id="UP000004995"/>
    </source>
</evidence>
<proteinExistence type="predicted"/>
<reference evidence="1" key="2">
    <citation type="submission" date="2018-08" db="UniProtKB">
        <authorList>
            <consortium name="EnsemblPlants"/>
        </authorList>
    </citation>
    <scope>IDENTIFICATION</scope>
    <source>
        <strain evidence="1">Yugu1</strain>
    </source>
</reference>
<protein>
    <submittedName>
        <fullName evidence="1">Uncharacterized protein</fullName>
    </submittedName>
</protein>
<accession>K3ZG57</accession>
<name>K3ZG57_SETIT</name>
<dbReference type="InParanoid" id="K3ZG57"/>